<evidence type="ECO:0000313" key="4">
    <source>
        <dbReference type="Proteomes" id="UP000196475"/>
    </source>
</evidence>
<name>A0A1Y3PSM5_9BACI</name>
<dbReference type="GO" id="GO:0090071">
    <property type="term" value="P:negative regulation of ribosome biogenesis"/>
    <property type="evidence" value="ECO:0007669"/>
    <property type="project" value="UniProtKB-UniRule"/>
</dbReference>
<evidence type="ECO:0000313" key="3">
    <source>
        <dbReference type="EMBL" id="OUM88158.1"/>
    </source>
</evidence>
<dbReference type="NCBIfam" id="TIGR00090">
    <property type="entry name" value="rsfS_iojap_ybeB"/>
    <property type="match status" value="1"/>
</dbReference>
<dbReference type="Proteomes" id="UP000196475">
    <property type="component" value="Unassembled WGS sequence"/>
</dbReference>
<comment type="similarity">
    <text evidence="1 2">Belongs to the Iojap/RsfS family.</text>
</comment>
<dbReference type="GO" id="GO:0042256">
    <property type="term" value="P:cytosolic ribosome assembly"/>
    <property type="evidence" value="ECO:0007669"/>
    <property type="project" value="UniProtKB-UniRule"/>
</dbReference>
<dbReference type="PANTHER" id="PTHR21043:SF0">
    <property type="entry name" value="MITOCHONDRIAL ASSEMBLY OF RIBOSOMAL LARGE SUBUNIT PROTEIN 1"/>
    <property type="match status" value="1"/>
</dbReference>
<protein>
    <recommendedName>
        <fullName evidence="2">Ribosomal silencing factor RsfS</fullName>
    </recommendedName>
</protein>
<dbReference type="GO" id="GO:0017148">
    <property type="term" value="P:negative regulation of translation"/>
    <property type="evidence" value="ECO:0007669"/>
    <property type="project" value="UniProtKB-UniRule"/>
</dbReference>
<dbReference type="SUPFAM" id="SSF81301">
    <property type="entry name" value="Nucleotidyltransferase"/>
    <property type="match status" value="1"/>
</dbReference>
<dbReference type="AlphaFoldDB" id="A0A1Y3PSM5"/>
<dbReference type="Pfam" id="PF02410">
    <property type="entry name" value="RsfS"/>
    <property type="match status" value="1"/>
</dbReference>
<dbReference type="EMBL" id="LZRT01000065">
    <property type="protein sequence ID" value="OUM88158.1"/>
    <property type="molecule type" value="Genomic_DNA"/>
</dbReference>
<dbReference type="Gene3D" id="3.30.460.10">
    <property type="entry name" value="Beta Polymerase, domain 2"/>
    <property type="match status" value="1"/>
</dbReference>
<gene>
    <name evidence="2" type="primary">rsfS</name>
    <name evidence="3" type="ORF">BAA01_08635</name>
</gene>
<evidence type="ECO:0000256" key="1">
    <source>
        <dbReference type="ARBA" id="ARBA00010574"/>
    </source>
</evidence>
<comment type="subunit">
    <text evidence="2">Interacts with ribosomal protein uL14 (rplN).</text>
</comment>
<evidence type="ECO:0000256" key="2">
    <source>
        <dbReference type="HAMAP-Rule" id="MF_01477"/>
    </source>
</evidence>
<dbReference type="GO" id="GO:0043023">
    <property type="term" value="F:ribosomal large subunit binding"/>
    <property type="evidence" value="ECO:0007669"/>
    <property type="project" value="TreeGrafter"/>
</dbReference>
<sequence>MEFSVEQIVQKVVQAAHKKKALDIRVLDIRGLSMVADYFVICSGNSRTQVEAITEAIEEELEQAGVSIQGLEGKEGARWVLIDLGDIVVHVFHRDDREFYQLEHLWGDAPSVEPLLEEVERVSTHIKILPKTE</sequence>
<dbReference type="HAMAP" id="MF_01477">
    <property type="entry name" value="Iojap_RsfS"/>
    <property type="match status" value="1"/>
</dbReference>
<dbReference type="InterPro" id="IPR043519">
    <property type="entry name" value="NT_sf"/>
</dbReference>
<comment type="subcellular location">
    <subcellularLocation>
        <location evidence="2">Cytoplasm</location>
    </subcellularLocation>
</comment>
<organism evidence="3 4">
    <name type="scientific">Bacillus thermozeamaize</name>
    <dbReference type="NCBI Taxonomy" id="230954"/>
    <lineage>
        <taxon>Bacteria</taxon>
        <taxon>Bacillati</taxon>
        <taxon>Bacillota</taxon>
        <taxon>Bacilli</taxon>
        <taxon>Bacillales</taxon>
        <taxon>Bacillaceae</taxon>
        <taxon>Bacillus</taxon>
    </lineage>
</organism>
<proteinExistence type="inferred from homology"/>
<keyword evidence="2" id="KW-0678">Repressor</keyword>
<reference evidence="4" key="1">
    <citation type="submission" date="2016-06" db="EMBL/GenBank/DDBJ databases">
        <authorList>
            <person name="Nascimento L."/>
            <person name="Pereira R.V."/>
            <person name="Martins L.F."/>
            <person name="Quaggio R.B."/>
            <person name="Silva A.M."/>
            <person name="Setubal J.C."/>
        </authorList>
    </citation>
    <scope>NUCLEOTIDE SEQUENCE [LARGE SCALE GENOMIC DNA]</scope>
</reference>
<comment type="caution">
    <text evidence="3">The sequence shown here is derived from an EMBL/GenBank/DDBJ whole genome shotgun (WGS) entry which is preliminary data.</text>
</comment>
<dbReference type="PANTHER" id="PTHR21043">
    <property type="entry name" value="IOJAP SUPERFAMILY ORTHOLOG"/>
    <property type="match status" value="1"/>
</dbReference>
<accession>A0A1Y3PSM5</accession>
<keyword evidence="2" id="KW-0963">Cytoplasm</keyword>
<keyword evidence="2" id="KW-0810">Translation regulation</keyword>
<dbReference type="GO" id="GO:0005737">
    <property type="term" value="C:cytoplasm"/>
    <property type="evidence" value="ECO:0007669"/>
    <property type="project" value="UniProtKB-SubCell"/>
</dbReference>
<dbReference type="InterPro" id="IPR004394">
    <property type="entry name" value="Iojap/RsfS/C7orf30"/>
</dbReference>
<comment type="function">
    <text evidence="2">Functions as a ribosomal silencing factor. Interacts with ribosomal protein uL14 (rplN), blocking formation of intersubunit bridge B8. Prevents association of the 30S and 50S ribosomal subunits and the formation of functional ribosomes, thus repressing translation.</text>
</comment>